<keyword evidence="3" id="KW-1185">Reference proteome</keyword>
<accession>A0AA48K9P2</accession>
<dbReference type="Proteomes" id="UP001238179">
    <property type="component" value="Chromosome"/>
</dbReference>
<dbReference type="InterPro" id="IPR005358">
    <property type="entry name" value="Puta_zinc/iron-chelating_dom"/>
</dbReference>
<evidence type="ECO:0008006" key="4">
    <source>
        <dbReference type="Google" id="ProtNLM"/>
    </source>
</evidence>
<reference evidence="3" key="1">
    <citation type="journal article" date="2023" name="Int. J. Syst. Evol. Microbiol.">
        <title>Mesoterricola silvestris gen. nov., sp. nov., Mesoterricola sediminis sp. nov., Geothrix oryzae sp. nov., Geothrix edaphica sp. nov., Geothrix rubra sp. nov., and Geothrix limicola sp. nov., six novel members of Acidobacteriota isolated from soils.</title>
        <authorList>
            <person name="Itoh H."/>
            <person name="Sugisawa Y."/>
            <person name="Mise K."/>
            <person name="Xu Z."/>
            <person name="Kuniyasu M."/>
            <person name="Ushijima N."/>
            <person name="Kawano K."/>
            <person name="Kobayashi E."/>
            <person name="Shiratori Y."/>
            <person name="Masuda Y."/>
            <person name="Senoo K."/>
        </authorList>
    </citation>
    <scope>NUCLEOTIDE SEQUENCE [LARGE SCALE GENOMIC DNA]</scope>
    <source>
        <strain evidence="3">W79</strain>
    </source>
</reference>
<dbReference type="EMBL" id="AP027080">
    <property type="protein sequence ID" value="BDU73280.1"/>
    <property type="molecule type" value="Genomic_DNA"/>
</dbReference>
<protein>
    <recommendedName>
        <fullName evidence="4">YkgJ family cysteine cluster protein</fullName>
    </recommendedName>
</protein>
<gene>
    <name evidence="2" type="ORF">METEAL_24540</name>
</gene>
<name>A0AA48K9P2_9BACT</name>
<organism evidence="2 3">
    <name type="scientific">Mesoterricola silvestris</name>
    <dbReference type="NCBI Taxonomy" id="2927979"/>
    <lineage>
        <taxon>Bacteria</taxon>
        <taxon>Pseudomonadati</taxon>
        <taxon>Acidobacteriota</taxon>
        <taxon>Holophagae</taxon>
        <taxon>Holophagales</taxon>
        <taxon>Holophagaceae</taxon>
        <taxon>Mesoterricola</taxon>
    </lineage>
</organism>
<evidence type="ECO:0000313" key="2">
    <source>
        <dbReference type="EMBL" id="BDU73280.1"/>
    </source>
</evidence>
<evidence type="ECO:0000256" key="1">
    <source>
        <dbReference type="SAM" id="MobiDB-lite"/>
    </source>
</evidence>
<evidence type="ECO:0000313" key="3">
    <source>
        <dbReference type="Proteomes" id="UP001238179"/>
    </source>
</evidence>
<feature type="region of interest" description="Disordered" evidence="1">
    <location>
        <begin position="190"/>
        <end position="219"/>
    </location>
</feature>
<dbReference type="KEGG" id="msil:METEAL_24540"/>
<sequence length="219" mass="23372">MDYRTTKAFDHFLGGLGQGAREEALRALAREVQELREVPRGAGRAREVHRRVDAAQARFAALRPDVIGQVRCGRGCSHCCRLWVGVTRDEAELLAETGPRPDPRRLEAQRPWTSPADFIGRPREEASCVFLGPDGACGVYGDRPSICRAVLVASDPEACRDGGLATRITAVINPYVEVCVSAALTLDAEGDPPPPAGRHLAHLLGAGRGSSPAPPPPGS</sequence>
<dbReference type="AlphaFoldDB" id="A0AA48K9P2"/>
<dbReference type="Pfam" id="PF03692">
    <property type="entry name" value="CxxCxxCC"/>
    <property type="match status" value="1"/>
</dbReference>
<proteinExistence type="predicted"/>